<dbReference type="SUPFAM" id="SSF51905">
    <property type="entry name" value="FAD/NAD(P)-binding domain"/>
    <property type="match status" value="1"/>
</dbReference>
<dbReference type="PANTHER" id="PTHR43734">
    <property type="entry name" value="PHYTOENE DESATURASE"/>
    <property type="match status" value="1"/>
</dbReference>
<evidence type="ECO:0008006" key="3">
    <source>
        <dbReference type="Google" id="ProtNLM"/>
    </source>
</evidence>
<dbReference type="PRINTS" id="PR00411">
    <property type="entry name" value="PNDRDTASEI"/>
</dbReference>
<dbReference type="AlphaFoldDB" id="A0A918YDN4"/>
<organism evidence="1 2">
    <name type="scientific">Streptomyces alanosinicus</name>
    <dbReference type="NCBI Taxonomy" id="68171"/>
    <lineage>
        <taxon>Bacteria</taxon>
        <taxon>Bacillati</taxon>
        <taxon>Actinomycetota</taxon>
        <taxon>Actinomycetes</taxon>
        <taxon>Kitasatosporales</taxon>
        <taxon>Streptomycetaceae</taxon>
        <taxon>Streptomyces</taxon>
    </lineage>
</organism>
<protein>
    <recommendedName>
        <fullName evidence="3">FAD-dependent oxidoreductase</fullName>
    </recommendedName>
</protein>
<dbReference type="Gene3D" id="3.40.50.720">
    <property type="entry name" value="NAD(P)-binding Rossmann-like Domain"/>
    <property type="match status" value="1"/>
</dbReference>
<name>A0A918YDN4_9ACTN</name>
<gene>
    <name evidence="1" type="ORF">GCM10010339_13820</name>
</gene>
<dbReference type="PANTHER" id="PTHR43734:SF1">
    <property type="entry name" value="PHYTOENE DESATURASE"/>
    <property type="match status" value="1"/>
</dbReference>
<sequence length="385" mass="41039">MQQITVIGGGFAGLIAAITAAEAGAQVTLHEAHHTLGGRARTAEGPYRTNEGPHALYNGGPHWTWLKQRGLIGPLAPIPPLDAARLRLRHHGALRRVPPLGMLKLLGTSVRRAPVDADFLGWATAVAGGEGARAAANYAAVALFHHDPGALSAAFVQERLRRATKLPPEAHYPVGGWGPLIERMTARAWNLGVRVETRSRVTELPTGSPVVVATSLSAARRLLGDDSLTWPSGRTVLLDLAVRTRRGDPFILSDLDAAGWFERCTAPDRSLAPAGEQLIQAHLPIGPQETRADGLARAEELLDLGFPGWRQRLTWRREALADGRTGAVDLPGSRWRDRPAVDRGDGVYLVGDSVAAPGVLSEVSFNSAVTAVSLILGRPAVAQKP</sequence>
<proteinExistence type="predicted"/>
<dbReference type="EMBL" id="BMVG01000002">
    <property type="protein sequence ID" value="GHE00121.1"/>
    <property type="molecule type" value="Genomic_DNA"/>
</dbReference>
<dbReference type="RefSeq" id="WP_189949503.1">
    <property type="nucleotide sequence ID" value="NZ_BMVG01000002.1"/>
</dbReference>
<accession>A0A918YDN4</accession>
<keyword evidence="2" id="KW-1185">Reference proteome</keyword>
<dbReference type="Pfam" id="PF13450">
    <property type="entry name" value="NAD_binding_8"/>
    <property type="match status" value="1"/>
</dbReference>
<reference evidence="1" key="1">
    <citation type="journal article" date="2014" name="Int. J. Syst. Evol. Microbiol.">
        <title>Complete genome sequence of Corynebacterium casei LMG S-19264T (=DSM 44701T), isolated from a smear-ripened cheese.</title>
        <authorList>
            <consortium name="US DOE Joint Genome Institute (JGI-PGF)"/>
            <person name="Walter F."/>
            <person name="Albersmeier A."/>
            <person name="Kalinowski J."/>
            <person name="Ruckert C."/>
        </authorList>
    </citation>
    <scope>NUCLEOTIDE SEQUENCE</scope>
    <source>
        <strain evidence="1">JCM 4714</strain>
    </source>
</reference>
<evidence type="ECO:0000313" key="2">
    <source>
        <dbReference type="Proteomes" id="UP000655443"/>
    </source>
</evidence>
<dbReference type="InterPro" id="IPR036188">
    <property type="entry name" value="FAD/NAD-bd_sf"/>
</dbReference>
<reference evidence="1" key="2">
    <citation type="submission" date="2020-09" db="EMBL/GenBank/DDBJ databases">
        <authorList>
            <person name="Sun Q."/>
            <person name="Ohkuma M."/>
        </authorList>
    </citation>
    <scope>NUCLEOTIDE SEQUENCE</scope>
    <source>
        <strain evidence="1">JCM 4714</strain>
    </source>
</reference>
<dbReference type="Proteomes" id="UP000655443">
    <property type="component" value="Unassembled WGS sequence"/>
</dbReference>
<comment type="caution">
    <text evidence="1">The sequence shown here is derived from an EMBL/GenBank/DDBJ whole genome shotgun (WGS) entry which is preliminary data.</text>
</comment>
<evidence type="ECO:0000313" key="1">
    <source>
        <dbReference type="EMBL" id="GHE00121.1"/>
    </source>
</evidence>